<dbReference type="PANTHER" id="PTHR38797">
    <property type="entry name" value="NUCLEAR PORE COMPLEX PROTEIN NUP85-RELATED"/>
    <property type="match status" value="1"/>
</dbReference>
<dbReference type="Proteomes" id="UP000177798">
    <property type="component" value="Chromosome 8"/>
</dbReference>
<protein>
    <submittedName>
        <fullName evidence="2">Uncharacterized protein</fullName>
    </submittedName>
</protein>
<dbReference type="VEuPathDB" id="FungiDB:sscle_08g063770"/>
<evidence type="ECO:0000313" key="2">
    <source>
        <dbReference type="EMBL" id="APA11607.1"/>
    </source>
</evidence>
<keyword evidence="1" id="KW-0175">Coiled coil</keyword>
<name>A0A1D9Q9K0_SCLS1</name>
<organism evidence="2 3">
    <name type="scientific">Sclerotinia sclerotiorum (strain ATCC 18683 / 1980 / Ss-1)</name>
    <name type="common">White mold</name>
    <name type="synonym">Whetzelinia sclerotiorum</name>
    <dbReference type="NCBI Taxonomy" id="665079"/>
    <lineage>
        <taxon>Eukaryota</taxon>
        <taxon>Fungi</taxon>
        <taxon>Dikarya</taxon>
        <taxon>Ascomycota</taxon>
        <taxon>Pezizomycotina</taxon>
        <taxon>Leotiomycetes</taxon>
        <taxon>Helotiales</taxon>
        <taxon>Sclerotiniaceae</taxon>
        <taxon>Sclerotinia</taxon>
    </lineage>
</organism>
<dbReference type="PANTHER" id="PTHR38797:SF4">
    <property type="entry name" value="NUCLEAR PORE COMPLEX PROTEIN NUP85"/>
    <property type="match status" value="1"/>
</dbReference>
<proteinExistence type="predicted"/>
<dbReference type="InterPro" id="IPR053204">
    <property type="entry name" value="Oxopyrrolidines_Biosynth-assoc"/>
</dbReference>
<sequence>MTSIPLHLEGLDDYKPWDIGVHLFNVFNDLIQPTASQISPREAAEKINMLYPDKEKEGGLYREETASFFLELDDMHVKLASQVPYQRPEMNRLVELFFEIRKLPLFIGSGLVQPRLRSGPVKYDVRAITLRKDQNEKRFKFRNLSSFLARLAKAGFEDSNMLYALTALQDALEYEFEASNASHVLSSDYLVPIAAEWIIMAGELMPLNGGNMGGYASLGGPLWKGEPKLSLERWQFWMRRFEFFASCEALMEETRDREKEAAERMRCIEEQKSKVENNQTVSAMDS</sequence>
<dbReference type="EMBL" id="CP017821">
    <property type="protein sequence ID" value="APA11607.1"/>
    <property type="molecule type" value="Genomic_DNA"/>
</dbReference>
<reference evidence="3" key="1">
    <citation type="journal article" date="2017" name="Genome Biol. Evol.">
        <title>The complete genome sequence of the phytopathogenic fungus Sclerotinia sclerotiorum reveals insights into the genome architecture of broad host range pathogens.</title>
        <authorList>
            <person name="Derbyshire M."/>
            <person name="Denton-Giles M."/>
            <person name="Hegedus D."/>
            <person name="Seifbarghy S."/>
            <person name="Rollins J."/>
            <person name="van Kan J."/>
            <person name="Seidl M.F."/>
            <person name="Faino L."/>
            <person name="Mbengue M."/>
            <person name="Navaud O."/>
            <person name="Raffaele S."/>
            <person name="Hammond-Kosack K."/>
            <person name="Heard S."/>
            <person name="Oliver R."/>
        </authorList>
    </citation>
    <scope>NUCLEOTIDE SEQUENCE [LARGE SCALE GENOMIC DNA]</scope>
    <source>
        <strain evidence="3">ATCC 18683 / 1980 / Ss-1</strain>
    </source>
</reference>
<accession>A0A1D9Q9K0</accession>
<feature type="coiled-coil region" evidence="1">
    <location>
        <begin position="251"/>
        <end position="278"/>
    </location>
</feature>
<evidence type="ECO:0000256" key="1">
    <source>
        <dbReference type="SAM" id="Coils"/>
    </source>
</evidence>
<gene>
    <name evidence="2" type="ORF">sscle_08g063770</name>
</gene>
<dbReference type="InterPro" id="IPR022085">
    <property type="entry name" value="OpdG"/>
</dbReference>
<dbReference type="OrthoDB" id="3350591at2759"/>
<dbReference type="AlphaFoldDB" id="A0A1D9Q9K0"/>
<evidence type="ECO:0000313" key="3">
    <source>
        <dbReference type="Proteomes" id="UP000177798"/>
    </source>
</evidence>
<dbReference type="Pfam" id="PF12311">
    <property type="entry name" value="DUF3632"/>
    <property type="match status" value="1"/>
</dbReference>